<dbReference type="SUPFAM" id="SSF50104">
    <property type="entry name" value="Translation proteins SH3-like domain"/>
    <property type="match status" value="1"/>
</dbReference>
<keyword evidence="3" id="KW-0687">Ribonucleoprotein</keyword>
<dbReference type="GO" id="GO:1990904">
    <property type="term" value="C:ribonucleoprotein complex"/>
    <property type="evidence" value="ECO:0007669"/>
    <property type="project" value="UniProtKB-KW"/>
</dbReference>
<dbReference type="GO" id="GO:0006412">
    <property type="term" value="P:translation"/>
    <property type="evidence" value="ECO:0007669"/>
    <property type="project" value="InterPro"/>
</dbReference>
<dbReference type="InterPro" id="IPR041988">
    <property type="entry name" value="Ribosomal_uL24_KOW"/>
</dbReference>
<comment type="similarity">
    <text evidence="1">Belongs to the universal ribosomal protein uL24 family.</text>
</comment>
<protein>
    <submittedName>
        <fullName evidence="4">Unnamed protein product</fullName>
    </submittedName>
</protein>
<dbReference type="GO" id="GO:0003735">
    <property type="term" value="F:structural constituent of ribosome"/>
    <property type="evidence" value="ECO:0007669"/>
    <property type="project" value="InterPro"/>
</dbReference>
<name>A0AAN4YVG8_ASPOZ</name>
<proteinExistence type="inferred from homology"/>
<evidence type="ECO:0000256" key="2">
    <source>
        <dbReference type="ARBA" id="ARBA00022980"/>
    </source>
</evidence>
<dbReference type="Gene3D" id="2.30.30.30">
    <property type="match status" value="1"/>
</dbReference>
<evidence type="ECO:0000256" key="1">
    <source>
        <dbReference type="ARBA" id="ARBA00010618"/>
    </source>
</evidence>
<dbReference type="AlphaFoldDB" id="A0AAN4YVG8"/>
<dbReference type="Proteomes" id="UP001165205">
    <property type="component" value="Unassembled WGS sequence"/>
</dbReference>
<dbReference type="InterPro" id="IPR014722">
    <property type="entry name" value="Rib_uL2_dom2"/>
</dbReference>
<dbReference type="EMBL" id="BSYA01000129">
    <property type="protein sequence ID" value="GMG34021.1"/>
    <property type="molecule type" value="Genomic_DNA"/>
</dbReference>
<dbReference type="CDD" id="cd06089">
    <property type="entry name" value="KOW_RPL26"/>
    <property type="match status" value="1"/>
</dbReference>
<dbReference type="InterPro" id="IPR003256">
    <property type="entry name" value="Ribosomal_uL24"/>
</dbReference>
<sequence length="156" mass="18080">MQKVIRRTALARNQAQRKAVRAVKDAEREEFKDHLRQRFALNRIELDNIRAERQRRREDWLRGPLAPQRDAGFEGQSFGALSPQAMNPPPIPKHLRRKYINIAVGDRVCIMKGRDKGKINEVVRVDTSNETVNVRDLNMVCFCGYTHYPHGIFASD</sequence>
<comment type="caution">
    <text evidence="4">The sequence shown here is derived from an EMBL/GenBank/DDBJ whole genome shotgun (WGS) entry which is preliminary data.</text>
</comment>
<accession>A0AAN4YVG8</accession>
<dbReference type="GO" id="GO:0003723">
    <property type="term" value="F:RNA binding"/>
    <property type="evidence" value="ECO:0007669"/>
    <property type="project" value="InterPro"/>
</dbReference>
<dbReference type="GO" id="GO:0005840">
    <property type="term" value="C:ribosome"/>
    <property type="evidence" value="ECO:0007669"/>
    <property type="project" value="UniProtKB-KW"/>
</dbReference>
<evidence type="ECO:0000256" key="3">
    <source>
        <dbReference type="ARBA" id="ARBA00023274"/>
    </source>
</evidence>
<gene>
    <name evidence="4" type="ORF">Aory04_000943900</name>
</gene>
<evidence type="ECO:0000313" key="4">
    <source>
        <dbReference type="EMBL" id="GMG34021.1"/>
    </source>
</evidence>
<reference evidence="4" key="1">
    <citation type="submission" date="2023-04" db="EMBL/GenBank/DDBJ databases">
        <title>Aspergillus oryzae NBRC 4228.</title>
        <authorList>
            <person name="Ichikawa N."/>
            <person name="Sato H."/>
            <person name="Tonouchi N."/>
        </authorList>
    </citation>
    <scope>NUCLEOTIDE SEQUENCE</scope>
    <source>
        <strain evidence="4">NBRC 4228</strain>
    </source>
</reference>
<dbReference type="InterPro" id="IPR008991">
    <property type="entry name" value="Translation_prot_SH3-like_sf"/>
</dbReference>
<keyword evidence="2" id="KW-0689">Ribosomal protein</keyword>
<organism evidence="4 5">
    <name type="scientific">Aspergillus oryzae</name>
    <name type="common">Yellow koji mold</name>
    <dbReference type="NCBI Taxonomy" id="5062"/>
    <lineage>
        <taxon>Eukaryota</taxon>
        <taxon>Fungi</taxon>
        <taxon>Dikarya</taxon>
        <taxon>Ascomycota</taxon>
        <taxon>Pezizomycotina</taxon>
        <taxon>Eurotiomycetes</taxon>
        <taxon>Eurotiomycetidae</taxon>
        <taxon>Eurotiales</taxon>
        <taxon>Aspergillaceae</taxon>
        <taxon>Aspergillus</taxon>
        <taxon>Aspergillus subgen. Circumdati</taxon>
    </lineage>
</organism>
<evidence type="ECO:0000313" key="5">
    <source>
        <dbReference type="Proteomes" id="UP001165205"/>
    </source>
</evidence>
<dbReference type="PANTHER" id="PTHR12903">
    <property type="entry name" value="MITOCHONDRIAL RIBOSOMAL PROTEIN L24"/>
    <property type="match status" value="1"/>
</dbReference>